<feature type="signal peptide" evidence="1">
    <location>
        <begin position="1"/>
        <end position="21"/>
    </location>
</feature>
<dbReference type="EMBL" id="RKQK01000005">
    <property type="protein sequence ID" value="RPE63212.1"/>
    <property type="molecule type" value="Genomic_DNA"/>
</dbReference>
<evidence type="ECO:0000313" key="3">
    <source>
        <dbReference type="EMBL" id="RPE63212.1"/>
    </source>
</evidence>
<accession>A0A3N4TXP0</accession>
<evidence type="ECO:0000256" key="1">
    <source>
        <dbReference type="SAM" id="SignalP"/>
    </source>
</evidence>
<organism evidence="3 4">
    <name type="scientific">Pacificibacter maritimus</name>
    <dbReference type="NCBI Taxonomy" id="762213"/>
    <lineage>
        <taxon>Bacteria</taxon>
        <taxon>Pseudomonadati</taxon>
        <taxon>Pseudomonadota</taxon>
        <taxon>Alphaproteobacteria</taxon>
        <taxon>Rhodobacterales</taxon>
        <taxon>Roseobacteraceae</taxon>
        <taxon>Pacificibacter</taxon>
    </lineage>
</organism>
<feature type="domain" description="BPP" evidence="2">
    <location>
        <begin position="18"/>
        <end position="346"/>
    </location>
</feature>
<dbReference type="InterPro" id="IPR003431">
    <property type="entry name" value="B-propeller_Phytase"/>
</dbReference>
<dbReference type="Proteomes" id="UP000269689">
    <property type="component" value="Unassembled WGS sequence"/>
</dbReference>
<reference evidence="3 4" key="1">
    <citation type="submission" date="2018-11" db="EMBL/GenBank/DDBJ databases">
        <title>Genomic Encyclopedia of Type Strains, Phase IV (KMG-IV): sequencing the most valuable type-strain genomes for metagenomic binning, comparative biology and taxonomic classification.</title>
        <authorList>
            <person name="Goeker M."/>
        </authorList>
    </citation>
    <scope>NUCLEOTIDE SEQUENCE [LARGE SCALE GENOMIC DNA]</scope>
    <source>
        <strain evidence="3 4">DSM 104731</strain>
    </source>
</reference>
<sequence>MKLMNKAAFIALLMTPTLLHADIPQVQIQAVAETAAIKGDADDPAIWVHPTDGAKSLILGTDKTRGLYVFDLEGREVALFEDGKLNNVDIRPFSLNGEAVWIASAAEREHETLVFYVINADGQIAHGAPFAFPGVPAQMADTVKDIYGSALQSDPETGRLFAWVNFKSGDILQYEVTETNGQLDLTYLRRLEVDSQPEGMVTDDKAGHLYVGEEDVAIWRFPSLPDKGDTATLITQIPSDCFPKDDIEGLTIYDGTDAKYLVASSQGIHRAALFPLDGDIIPTCVGLVEIAAGEFDGVTETDGLDVVAAPLGPKFPKGALVMMDDQNAGFSTNFKIMSWADVATALSLK</sequence>
<dbReference type="PROSITE" id="PS51662">
    <property type="entry name" value="BP_PHYTASE"/>
    <property type="match status" value="1"/>
</dbReference>
<dbReference type="AlphaFoldDB" id="A0A3N4TXP0"/>
<dbReference type="Gene3D" id="2.120.10.30">
    <property type="entry name" value="TolB, C-terminal domain"/>
    <property type="match status" value="1"/>
</dbReference>
<gene>
    <name evidence="3" type="ORF">EDD53_2809</name>
</gene>
<dbReference type="InterPro" id="IPR011042">
    <property type="entry name" value="6-blade_b-propeller_TolB-like"/>
</dbReference>
<proteinExistence type="predicted"/>
<feature type="chain" id="PRO_5018195036" evidence="1">
    <location>
        <begin position="22"/>
        <end position="349"/>
    </location>
</feature>
<comment type="caution">
    <text evidence="3">The sequence shown here is derived from an EMBL/GenBank/DDBJ whole genome shotgun (WGS) entry which is preliminary data.</text>
</comment>
<name>A0A3N4TXP0_9RHOB</name>
<dbReference type="SUPFAM" id="SSF50956">
    <property type="entry name" value="Thermostable phytase (3-phytase)"/>
    <property type="match status" value="1"/>
</dbReference>
<dbReference type="RefSeq" id="WP_123794116.1">
    <property type="nucleotide sequence ID" value="NZ_RKQK01000005.1"/>
</dbReference>
<evidence type="ECO:0000259" key="2">
    <source>
        <dbReference type="PROSITE" id="PS51662"/>
    </source>
</evidence>
<dbReference type="OrthoDB" id="8696437at2"/>
<protein>
    <submittedName>
        <fullName evidence="3">3-phytase</fullName>
    </submittedName>
</protein>
<dbReference type="Pfam" id="PF02333">
    <property type="entry name" value="Phytase"/>
    <property type="match status" value="1"/>
</dbReference>
<dbReference type="GO" id="GO:0016158">
    <property type="term" value="F:inositol hexakisphosphate 3-phosphatase activity"/>
    <property type="evidence" value="ECO:0007669"/>
    <property type="project" value="InterPro"/>
</dbReference>
<keyword evidence="4" id="KW-1185">Reference proteome</keyword>
<keyword evidence="1" id="KW-0732">Signal</keyword>
<evidence type="ECO:0000313" key="4">
    <source>
        <dbReference type="Proteomes" id="UP000269689"/>
    </source>
</evidence>